<feature type="domain" description="KAP NTPase" evidence="1">
    <location>
        <begin position="6"/>
        <end position="247"/>
    </location>
</feature>
<organism evidence="2 3">
    <name type="scientific">Pseudomonas fluorescens</name>
    <dbReference type="NCBI Taxonomy" id="294"/>
    <lineage>
        <taxon>Bacteria</taxon>
        <taxon>Pseudomonadati</taxon>
        <taxon>Pseudomonadota</taxon>
        <taxon>Gammaproteobacteria</taxon>
        <taxon>Pseudomonadales</taxon>
        <taxon>Pseudomonadaceae</taxon>
        <taxon>Pseudomonas</taxon>
    </lineage>
</organism>
<dbReference type="Pfam" id="PF07693">
    <property type="entry name" value="KAP_NTPase"/>
    <property type="match status" value="1"/>
</dbReference>
<comment type="caution">
    <text evidence="2">The sequence shown here is derived from an EMBL/GenBank/DDBJ whole genome shotgun (WGS) entry which is preliminary data.</text>
</comment>
<proteinExistence type="predicted"/>
<evidence type="ECO:0000313" key="3">
    <source>
        <dbReference type="Proteomes" id="UP000061348"/>
    </source>
</evidence>
<protein>
    <submittedName>
        <fullName evidence="2">KAP family P-loop domain protein</fullName>
    </submittedName>
</protein>
<dbReference type="Proteomes" id="UP000061348">
    <property type="component" value="Unassembled WGS sequence"/>
</dbReference>
<dbReference type="Gene3D" id="3.40.50.300">
    <property type="entry name" value="P-loop containing nucleotide triphosphate hydrolases"/>
    <property type="match status" value="1"/>
</dbReference>
<dbReference type="EMBL" id="LCYA01000320">
    <property type="protein sequence ID" value="KWV69592.1"/>
    <property type="molecule type" value="Genomic_DNA"/>
</dbReference>
<dbReference type="InterPro" id="IPR011646">
    <property type="entry name" value="KAP_P-loop"/>
</dbReference>
<dbReference type="RefSeq" id="WP_060765470.1">
    <property type="nucleotide sequence ID" value="NZ_LCYA01000320.1"/>
</dbReference>
<reference evidence="2 3" key="1">
    <citation type="submission" date="2015-05" db="EMBL/GenBank/DDBJ databases">
        <title>A genomic and transcriptomic approach to investigate the blue pigment phenotype in Pseudomonas fluorescens.</title>
        <authorList>
            <person name="Andreani N.A."/>
            <person name="Cardazzo B."/>
        </authorList>
    </citation>
    <scope>NUCLEOTIDE SEQUENCE [LARGE SCALE GENOMIC DNA]</scope>
    <source>
        <strain evidence="2 3">Ps_22</strain>
    </source>
</reference>
<dbReference type="AlphaFoldDB" id="A0A109KI06"/>
<accession>A0A109KI06</accession>
<evidence type="ECO:0000313" key="2">
    <source>
        <dbReference type="EMBL" id="KWV69592.1"/>
    </source>
</evidence>
<dbReference type="InterPro" id="IPR027417">
    <property type="entry name" value="P-loop_NTPase"/>
</dbReference>
<dbReference type="PATRIC" id="fig|294.194.peg.6978"/>
<sequence>MDSLNQHISQHLEAYLTAPPSEHAVLVSGNWGAGKTFYIDSFIEHHTTEELRLIKVSLFGLQNTSEIEHRILADFYPIVDSKSFKFLGEAIRKVGGVFNFDLFGDEKPDLKIDIDAKKLSLYNSFISGRADFALILDDMERSEIELQKLLGYINHIVETCHIKTILIANEPELIKKHQGYLSFKEKVISDTFEIRQDAEQVINSFLKTAPKTIQNFRKNIIETYVSSNSKNLRSLKQTIASFARIYSRLDNKFKDNENYISALTRTFFSLSLEIKSGTISKEELLKGTILNQSSKFIEKYFSTGRPVFTESLWADVFFSGDDSQLNHLTGQLPFFKQTEVAEPDMLDELANFQNLPEKEFQNLVKRLETSISSIEDESPLTFLKKANLLVTFKQHNLSTVSISLIIGYMRKHLEKYENSPLWTGTDLSHYVRYEFTHLRENPQLIEPLENYLEKHATAYENARLEHSKNHASQKIIDFYKATATGDRNVLIKTLIKEHPHTVFFTKLDADTFVSALLNGENQAFDNFSEIAGERYVMDSLRMNRGSDELTLELDFWKSVQFSIEAHLSEAEPLKRYNLEKFMNSTIVNFCSMLARKAVD</sequence>
<evidence type="ECO:0000259" key="1">
    <source>
        <dbReference type="Pfam" id="PF07693"/>
    </source>
</evidence>
<name>A0A109KI06_PSEFL</name>
<gene>
    <name evidence="2" type="ORF">PFLmoz3_06270</name>
</gene>